<dbReference type="PANTHER" id="PTHR43546">
    <property type="entry name" value="UPF0173 METAL-DEPENDENT HYDROLASE MJ1163-RELATED"/>
    <property type="match status" value="1"/>
</dbReference>
<dbReference type="Pfam" id="PF12706">
    <property type="entry name" value="Lactamase_B_2"/>
    <property type="match status" value="1"/>
</dbReference>
<organism evidence="3 4">
    <name type="scientific">Candidatus Pantoea varia</name>
    <dbReference type="NCBI Taxonomy" id="1881036"/>
    <lineage>
        <taxon>Bacteria</taxon>
        <taxon>Pseudomonadati</taxon>
        <taxon>Pseudomonadota</taxon>
        <taxon>Gammaproteobacteria</taxon>
        <taxon>Enterobacterales</taxon>
        <taxon>Erwiniaceae</taxon>
        <taxon>Pantoea</taxon>
    </lineage>
</organism>
<dbReference type="AlphaFoldDB" id="A0A1I5HPE8"/>
<dbReference type="RefSeq" id="WP_090967070.1">
    <property type="nucleotide sequence ID" value="NZ_FOVG01000007.1"/>
</dbReference>
<dbReference type="InterPro" id="IPR050114">
    <property type="entry name" value="UPF0173_UPF0282_UlaG_hydrolase"/>
</dbReference>
<dbReference type="PANTHER" id="PTHR43546:SF9">
    <property type="entry name" value="L-ASCORBATE-6-PHOSPHATE LACTONASE ULAG-RELATED"/>
    <property type="match status" value="1"/>
</dbReference>
<evidence type="ECO:0000313" key="4">
    <source>
        <dbReference type="Proteomes" id="UP000198968"/>
    </source>
</evidence>
<accession>A0A1I5HPE8</accession>
<dbReference type="GO" id="GO:0016787">
    <property type="term" value="F:hydrolase activity"/>
    <property type="evidence" value="ECO:0007669"/>
    <property type="project" value="UniProtKB-KW"/>
</dbReference>
<keyword evidence="4" id="KW-1185">Reference proteome</keyword>
<evidence type="ECO:0000313" key="3">
    <source>
        <dbReference type="EMBL" id="SFO50185.1"/>
    </source>
</evidence>
<dbReference type="OrthoDB" id="9805728at2"/>
<dbReference type="Proteomes" id="UP000198968">
    <property type="component" value="Unassembled WGS sequence"/>
</dbReference>
<protein>
    <submittedName>
        <fullName evidence="3">L-ascorbate metabolism protein UlaG, beta-lactamase superfamily</fullName>
    </submittedName>
</protein>
<dbReference type="SUPFAM" id="SSF56281">
    <property type="entry name" value="Metallo-hydrolase/oxidoreductase"/>
    <property type="match status" value="1"/>
</dbReference>
<dbReference type="InterPro" id="IPR036866">
    <property type="entry name" value="RibonucZ/Hydroxyglut_hydro"/>
</dbReference>
<dbReference type="InterPro" id="IPR001279">
    <property type="entry name" value="Metallo-B-lactamas"/>
</dbReference>
<evidence type="ECO:0000259" key="2">
    <source>
        <dbReference type="Pfam" id="PF12706"/>
    </source>
</evidence>
<reference evidence="4" key="1">
    <citation type="submission" date="2016-10" db="EMBL/GenBank/DDBJ databases">
        <authorList>
            <person name="Varghese N."/>
            <person name="Submissions S."/>
        </authorList>
    </citation>
    <scope>NUCLEOTIDE SEQUENCE [LARGE SCALE GENOMIC DNA]</scope>
    <source>
        <strain evidence="4">OV426</strain>
    </source>
</reference>
<name>A0A1I5HPE8_9GAMM</name>
<dbReference type="Gene3D" id="3.60.15.10">
    <property type="entry name" value="Ribonuclease Z/Hydroxyacylglutathione hydrolase-like"/>
    <property type="match status" value="1"/>
</dbReference>
<sequence length="259" mass="28732">MKLTQIRNATLLLDYAGKKFLIDPMLAEKEAWPGFAGNARPHLRNPMVELPVRVASLLAVDAVIVTHTHMDHWDEAAQQLVPKTMMIYSQHEADAALIRSQGFANVRVLQDENQFVDGLTIYKTDGQHGSNALYADKVMGDILGDACGLVFTHPAEKTLYIAGDTVWVKPYVRALQRFQPQVVVMNIGNATNDLYGPIIMGKEDTLRTLNILPEATLVASHMEAINHCLLTRAELRAYTLEQGIADQVLIPEDGETMTL</sequence>
<keyword evidence="1" id="KW-0378">Hydrolase</keyword>
<evidence type="ECO:0000256" key="1">
    <source>
        <dbReference type="ARBA" id="ARBA00022801"/>
    </source>
</evidence>
<feature type="domain" description="Metallo-beta-lactamase" evidence="2">
    <location>
        <begin position="20"/>
        <end position="222"/>
    </location>
</feature>
<gene>
    <name evidence="3" type="ORF">SAMN05428971_4236</name>
</gene>
<proteinExistence type="predicted"/>
<dbReference type="EMBL" id="FOVG01000007">
    <property type="protein sequence ID" value="SFO50185.1"/>
    <property type="molecule type" value="Genomic_DNA"/>
</dbReference>